<dbReference type="GO" id="GO:0006396">
    <property type="term" value="P:RNA processing"/>
    <property type="evidence" value="ECO:0007669"/>
    <property type="project" value="TreeGrafter"/>
</dbReference>
<keyword evidence="3" id="KW-0040">ANK repeat</keyword>
<dbReference type="GO" id="GO:0004842">
    <property type="term" value="F:ubiquitin-protein transferase activity"/>
    <property type="evidence" value="ECO:0007669"/>
    <property type="project" value="InterPro"/>
</dbReference>
<feature type="region of interest" description="Disordered" evidence="5">
    <location>
        <begin position="171"/>
        <end position="208"/>
    </location>
</feature>
<accession>A0A7S1KSS5</accession>
<dbReference type="Pfam" id="PF00632">
    <property type="entry name" value="HECT"/>
    <property type="match status" value="1"/>
</dbReference>
<evidence type="ECO:0000256" key="3">
    <source>
        <dbReference type="ARBA" id="ARBA00023043"/>
    </source>
</evidence>
<evidence type="ECO:0000313" key="7">
    <source>
        <dbReference type="EMBL" id="CAD9083585.1"/>
    </source>
</evidence>
<feature type="compositionally biased region" description="Polar residues" evidence="5">
    <location>
        <begin position="192"/>
        <end position="203"/>
    </location>
</feature>
<dbReference type="SUPFAM" id="SSF56204">
    <property type="entry name" value="Hect, E3 ligase catalytic domain"/>
    <property type="match status" value="1"/>
</dbReference>
<dbReference type="SUPFAM" id="SSF48403">
    <property type="entry name" value="Ankyrin repeat"/>
    <property type="match status" value="1"/>
</dbReference>
<evidence type="ECO:0000256" key="2">
    <source>
        <dbReference type="ARBA" id="ARBA00022786"/>
    </source>
</evidence>
<dbReference type="PROSITE" id="PS50237">
    <property type="entry name" value="HECT"/>
    <property type="match status" value="1"/>
</dbReference>
<dbReference type="AlphaFoldDB" id="A0A7S1KSS5"/>
<dbReference type="InterPro" id="IPR035983">
    <property type="entry name" value="Hect_E3_ubiquitin_ligase"/>
</dbReference>
<gene>
    <name evidence="7" type="ORF">PCOS0759_LOCUS6839</name>
</gene>
<keyword evidence="1" id="KW-0677">Repeat</keyword>
<evidence type="ECO:0000256" key="4">
    <source>
        <dbReference type="PROSITE-ProRule" id="PRU00104"/>
    </source>
</evidence>
<comment type="caution">
    <text evidence="4">Lacks conserved residue(s) required for the propagation of feature annotation.</text>
</comment>
<proteinExistence type="predicted"/>
<dbReference type="GO" id="GO:0003723">
    <property type="term" value="F:RNA binding"/>
    <property type="evidence" value="ECO:0007669"/>
    <property type="project" value="TreeGrafter"/>
</dbReference>
<dbReference type="Gene3D" id="1.25.40.20">
    <property type="entry name" value="Ankyrin repeat-containing domain"/>
    <property type="match status" value="1"/>
</dbReference>
<dbReference type="InterPro" id="IPR036770">
    <property type="entry name" value="Ankyrin_rpt-contain_sf"/>
</dbReference>
<dbReference type="Pfam" id="PF12796">
    <property type="entry name" value="Ank_2"/>
    <property type="match status" value="1"/>
</dbReference>
<dbReference type="InterPro" id="IPR002110">
    <property type="entry name" value="Ankyrin_rpt"/>
</dbReference>
<evidence type="ECO:0000259" key="6">
    <source>
        <dbReference type="PROSITE" id="PS50237"/>
    </source>
</evidence>
<feature type="domain" description="HECT" evidence="6">
    <location>
        <begin position="405"/>
        <end position="475"/>
    </location>
</feature>
<dbReference type="PANTHER" id="PTHR24141">
    <property type="entry name" value="2-5A-DEPENDENT RIBONUCLEASE"/>
    <property type="match status" value="1"/>
</dbReference>
<dbReference type="InterPro" id="IPR000569">
    <property type="entry name" value="HECT_dom"/>
</dbReference>
<name>A0A7S1KSS5_9EUKA</name>
<reference evidence="7" key="1">
    <citation type="submission" date="2021-01" db="EMBL/GenBank/DDBJ databases">
        <authorList>
            <person name="Corre E."/>
            <person name="Pelletier E."/>
            <person name="Niang G."/>
            <person name="Scheremetjew M."/>
            <person name="Finn R."/>
            <person name="Kale V."/>
            <person name="Holt S."/>
            <person name="Cochrane G."/>
            <person name="Meng A."/>
            <person name="Brown T."/>
            <person name="Cohen L."/>
        </authorList>
    </citation>
    <scope>NUCLEOTIDE SEQUENCE</scope>
    <source>
        <strain evidence="7">WS</strain>
    </source>
</reference>
<protein>
    <recommendedName>
        <fullName evidence="6">HECT domain-containing protein</fullName>
    </recommendedName>
</protein>
<evidence type="ECO:0000256" key="5">
    <source>
        <dbReference type="SAM" id="MobiDB-lite"/>
    </source>
</evidence>
<organism evidence="7">
    <name type="scientific">Percolomonas cosmopolitus</name>
    <dbReference type="NCBI Taxonomy" id="63605"/>
    <lineage>
        <taxon>Eukaryota</taxon>
        <taxon>Discoba</taxon>
        <taxon>Heterolobosea</taxon>
        <taxon>Tetramitia</taxon>
        <taxon>Eutetramitia</taxon>
        <taxon>Percolomonadidae</taxon>
        <taxon>Percolomonas</taxon>
    </lineage>
</organism>
<evidence type="ECO:0000256" key="1">
    <source>
        <dbReference type="ARBA" id="ARBA00022737"/>
    </source>
</evidence>
<sequence>MSLNDQLKNASRRNTPESLDQVQMLIQKGADVNHTDVNGDTALQRAIYSSNLPLIKFYLEQKHMDVNYINKRGISYLMLATKEGHMDVVRYLLEECSQEVDLEHQTPDGRNYMDFIKDEDWEMSEYLTKGAHDDDDVTDLDGFRKRRLREVEREVEYWRREHDKVRMHLEAYEKGTNKSPLGSQQSRDKAASTPSSLPITSSAPEFVPTQPLFPPETKTSLFTRFLQHKVQEAYPRTHSTAIDDLFSHLEKMNSFEEIIAHWRIVTSETKIDNGGYYRHLCNTFTAGMMKPPSMDIAGGRFRLPSDGRDKAREMRCIGKMMMRFLLLDVPLSWHFATIVFSYILGREPYDVHTMMSMVKQFDAPFVDQLEIQLKEASSSQEGRSQIQREVCEKLEAKLYGTDHRESNLDALKEGFFSCVPKDIRRQIEMLSASELQALLLERHASFDKDGTVKRLVENMRYDPSWEKHSETRTWFEEWLTKQASVTHVAQLMIMMSGMRSFTGKENIFVVPSNRFHGHAAHYLMEIDSGCASKEAFVKSLEGVLRDYEMHISHEAVTVGSK</sequence>
<dbReference type="GO" id="GO:0004540">
    <property type="term" value="F:RNA nuclease activity"/>
    <property type="evidence" value="ECO:0007669"/>
    <property type="project" value="TreeGrafter"/>
</dbReference>
<keyword evidence="2 4" id="KW-0833">Ubl conjugation pathway</keyword>
<dbReference type="SMART" id="SM00248">
    <property type="entry name" value="ANK"/>
    <property type="match status" value="3"/>
</dbReference>
<dbReference type="PANTHER" id="PTHR24141:SF1">
    <property type="entry name" value="2-5A-DEPENDENT RIBONUCLEASE"/>
    <property type="match status" value="1"/>
</dbReference>
<dbReference type="EMBL" id="HBGD01008306">
    <property type="protein sequence ID" value="CAD9083585.1"/>
    <property type="molecule type" value="Transcribed_RNA"/>
</dbReference>